<dbReference type="InParanoid" id="H3CDZ0"/>
<evidence type="ECO:0000259" key="6">
    <source>
        <dbReference type="PROSITE" id="PS01180"/>
    </source>
</evidence>
<dbReference type="OMA" id="HESECSW"/>
<reference evidence="7" key="3">
    <citation type="submission" date="2025-09" db="UniProtKB">
        <authorList>
            <consortium name="Ensembl"/>
        </authorList>
    </citation>
    <scope>IDENTIFICATION</scope>
</reference>
<dbReference type="SMART" id="SM00042">
    <property type="entry name" value="CUB"/>
    <property type="match status" value="4"/>
</dbReference>
<sequence length="470" mass="50639">GRYCGNQLPHPVTSFSNSLFVSFVSDTSISSRGFRATYSASTSSCGGDLVMESGAFNSPNYPDPYPANVECVWTIRSSPGNRLQLSFMDFSLHGGSACQNDFLEIREGNWTGPLVGCFSGSSLPANYTSVTAHILWIRFVSDASVSGAGFQSHLLSLFGNDLTGDLGQIASPLYPRTYPNSANYRWTITVDGDAYIQIRFLDMDIEDAYDCYYDHLKVRREALALFVSFCGTSRPGPLRSSASSITLQFQSDTVVGGQGFLLEWTAVQDSGPPPTLEPGACGGIVTAGDAPGFLFSPGWPENYPPNLECSWLIRSDDSTVELNLLSLDIEDFPMCYLDSLVIRDGPSSVSPVLATVCGRDPPGSLHSTGDSMFLHFSSDSIISGRGFNASYSKGCGGLLHVDRGSVSSPNYPQNYSPRLNCSWHVMVTPGFRVSASFQSPFQIQGYGTQCSSGDYLEVRNGPDASSPLLG</sequence>
<dbReference type="STRING" id="99883.ENSTNIP00000006464"/>
<keyword evidence="2" id="KW-0677">Repeat</keyword>
<dbReference type="Proteomes" id="UP000007303">
    <property type="component" value="Unassembled WGS sequence"/>
</dbReference>
<reference evidence="8" key="1">
    <citation type="journal article" date="2004" name="Nature">
        <title>Genome duplication in the teleost fish Tetraodon nigroviridis reveals the early vertebrate proto-karyotype.</title>
        <authorList>
            <person name="Jaillon O."/>
            <person name="Aury J.-M."/>
            <person name="Brunet F."/>
            <person name="Petit J.-L."/>
            <person name="Stange-Thomann N."/>
            <person name="Mauceli E."/>
            <person name="Bouneau L."/>
            <person name="Fischer C."/>
            <person name="Ozouf-Costaz C."/>
            <person name="Bernot A."/>
            <person name="Nicaud S."/>
            <person name="Jaffe D."/>
            <person name="Fisher S."/>
            <person name="Lutfalla G."/>
            <person name="Dossat C."/>
            <person name="Segurens B."/>
            <person name="Dasilva C."/>
            <person name="Salanoubat M."/>
            <person name="Levy M."/>
            <person name="Boudet N."/>
            <person name="Castellano S."/>
            <person name="Anthouard V."/>
            <person name="Jubin C."/>
            <person name="Castelli V."/>
            <person name="Katinka M."/>
            <person name="Vacherie B."/>
            <person name="Biemont C."/>
            <person name="Skalli Z."/>
            <person name="Cattolico L."/>
            <person name="Poulain J."/>
            <person name="De Berardinis V."/>
            <person name="Cruaud C."/>
            <person name="Duprat S."/>
            <person name="Brottier P."/>
            <person name="Coutanceau J.-P."/>
            <person name="Gouzy J."/>
            <person name="Parra G."/>
            <person name="Lardier G."/>
            <person name="Chapple C."/>
            <person name="McKernan K.J."/>
            <person name="McEwan P."/>
            <person name="Bosak S."/>
            <person name="Kellis M."/>
            <person name="Volff J.-N."/>
            <person name="Guigo R."/>
            <person name="Zody M.C."/>
            <person name="Mesirov J."/>
            <person name="Lindblad-Toh K."/>
            <person name="Birren B."/>
            <person name="Nusbaum C."/>
            <person name="Kahn D."/>
            <person name="Robinson-Rechavi M."/>
            <person name="Laudet V."/>
            <person name="Schachter V."/>
            <person name="Quetier F."/>
            <person name="Saurin W."/>
            <person name="Scarpelli C."/>
            <person name="Wincker P."/>
            <person name="Lander E.S."/>
            <person name="Weissenbach J."/>
            <person name="Roest Crollius H."/>
        </authorList>
    </citation>
    <scope>NUCLEOTIDE SEQUENCE [LARGE SCALE GENOMIC DNA]</scope>
</reference>
<dbReference type="Gene3D" id="2.60.120.290">
    <property type="entry name" value="Spermadhesin, CUB domain"/>
    <property type="match status" value="5"/>
</dbReference>
<evidence type="ECO:0000256" key="5">
    <source>
        <dbReference type="PROSITE-ProRule" id="PRU00059"/>
    </source>
</evidence>
<dbReference type="HOGENOM" id="CLU_582124_0_0_1"/>
<feature type="domain" description="CUB" evidence="6">
    <location>
        <begin position="1"/>
        <end position="41"/>
    </location>
</feature>
<evidence type="ECO:0000313" key="8">
    <source>
        <dbReference type="Proteomes" id="UP000007303"/>
    </source>
</evidence>
<feature type="domain" description="CUB" evidence="6">
    <location>
        <begin position="395"/>
        <end position="470"/>
    </location>
</feature>
<comment type="caution">
    <text evidence="5">Lacks conserved residue(s) required for the propagation of feature annotation.</text>
</comment>
<dbReference type="SUPFAM" id="SSF49854">
    <property type="entry name" value="Spermadhesin, CUB domain"/>
    <property type="match status" value="5"/>
</dbReference>
<evidence type="ECO:0000313" key="7">
    <source>
        <dbReference type="Ensembl" id="ENSTNIP00000006464.1"/>
    </source>
</evidence>
<feature type="domain" description="CUB" evidence="6">
    <location>
        <begin position="45"/>
        <end position="157"/>
    </location>
</feature>
<dbReference type="FunFam" id="2.60.120.290:FF:000003">
    <property type="entry name" value="Neuropilin"/>
    <property type="match status" value="1"/>
</dbReference>
<dbReference type="InterPro" id="IPR000859">
    <property type="entry name" value="CUB_dom"/>
</dbReference>
<dbReference type="GeneTree" id="ENSGT00940000155299"/>
<accession>H3CDZ0</accession>
<protein>
    <recommendedName>
        <fullName evidence="6">CUB domain-containing protein</fullName>
    </recommendedName>
</protein>
<reference evidence="7" key="2">
    <citation type="submission" date="2025-08" db="UniProtKB">
        <authorList>
            <consortium name="Ensembl"/>
        </authorList>
    </citation>
    <scope>IDENTIFICATION</scope>
</reference>
<name>H3CDZ0_TETNG</name>
<feature type="domain" description="CUB" evidence="6">
    <location>
        <begin position="158"/>
        <end position="267"/>
    </location>
</feature>
<dbReference type="Pfam" id="PF00431">
    <property type="entry name" value="CUB"/>
    <property type="match status" value="5"/>
</dbReference>
<evidence type="ECO:0000256" key="2">
    <source>
        <dbReference type="ARBA" id="ARBA00022737"/>
    </source>
</evidence>
<keyword evidence="4" id="KW-0325">Glycoprotein</keyword>
<proteinExistence type="predicted"/>
<evidence type="ECO:0000256" key="4">
    <source>
        <dbReference type="ARBA" id="ARBA00023180"/>
    </source>
</evidence>
<dbReference type="PANTHER" id="PTHR24251:SF37">
    <property type="entry name" value="CUB DOMAIN-CONTAINING PROTEIN"/>
    <property type="match status" value="1"/>
</dbReference>
<dbReference type="Ensembl" id="ENSTNIT00000006614.1">
    <property type="protein sequence ID" value="ENSTNIP00000006464.1"/>
    <property type="gene ID" value="ENSTNIG00000003861.1"/>
</dbReference>
<dbReference type="CDD" id="cd00041">
    <property type="entry name" value="CUB"/>
    <property type="match status" value="5"/>
</dbReference>
<organism evidence="7 8">
    <name type="scientific">Tetraodon nigroviridis</name>
    <name type="common">Spotted green pufferfish</name>
    <name type="synonym">Chelonodon nigroviridis</name>
    <dbReference type="NCBI Taxonomy" id="99883"/>
    <lineage>
        <taxon>Eukaryota</taxon>
        <taxon>Metazoa</taxon>
        <taxon>Chordata</taxon>
        <taxon>Craniata</taxon>
        <taxon>Vertebrata</taxon>
        <taxon>Euteleostomi</taxon>
        <taxon>Actinopterygii</taxon>
        <taxon>Neopterygii</taxon>
        <taxon>Teleostei</taxon>
        <taxon>Neoteleostei</taxon>
        <taxon>Acanthomorphata</taxon>
        <taxon>Eupercaria</taxon>
        <taxon>Tetraodontiformes</taxon>
        <taxon>Tetradontoidea</taxon>
        <taxon>Tetraodontidae</taxon>
        <taxon>Tetraodon</taxon>
    </lineage>
</organism>
<keyword evidence="3" id="KW-1015">Disulfide bond</keyword>
<evidence type="ECO:0000256" key="3">
    <source>
        <dbReference type="ARBA" id="ARBA00023157"/>
    </source>
</evidence>
<dbReference type="PANTHER" id="PTHR24251">
    <property type="entry name" value="OVOCHYMASE-RELATED"/>
    <property type="match status" value="1"/>
</dbReference>
<feature type="domain" description="CUB" evidence="6">
    <location>
        <begin position="281"/>
        <end position="394"/>
    </location>
</feature>
<keyword evidence="8" id="KW-1185">Reference proteome</keyword>
<dbReference type="InterPro" id="IPR035914">
    <property type="entry name" value="Sperma_CUB_dom_sf"/>
</dbReference>
<keyword evidence="1" id="KW-0732">Signal</keyword>
<dbReference type="FunFam" id="2.60.120.290:FF:000013">
    <property type="entry name" value="Membrane frizzled-related protein"/>
    <property type="match status" value="2"/>
</dbReference>
<dbReference type="PROSITE" id="PS01180">
    <property type="entry name" value="CUB"/>
    <property type="match status" value="5"/>
</dbReference>
<dbReference type="AlphaFoldDB" id="H3CDZ0"/>
<evidence type="ECO:0000256" key="1">
    <source>
        <dbReference type="ARBA" id="ARBA00022729"/>
    </source>
</evidence>